<dbReference type="InterPro" id="IPR000640">
    <property type="entry name" value="EFG_V-like"/>
</dbReference>
<sequence length="691" mass="77152">MRDYLANEVRNIVLLGHSGAGKTSVVEAALYYTKNTDRMGSTIDGTSTLDYDAEEVKRGLSVYTSLAPIEWKNCKINFIDTPGYLDYEGEMLSGLTVGDNALIVVGAKDGVQSGTERAWKQITKRKLPTIFFINKIDEENASFDNTYNQLRDTFGKTVIPFEVPITENGKVVGSINILRNKAWYHDDKVEPKEVPDDMKDIVEEYYNQIAEAIAMTDDALMEKFFSGERFDEDEVAKGLRIGVRNGDIRPVYCGSAVNQTGIERLMDLITEYFPSYAEIGHIHAYNEKGEVIDLETNEQEAMSAMVFKTIVDPFVGKISFIKVLTGVMSSDSQVLNAQKGETEKIAQIFVIKGKYQVAIGKLFTGDIGAVVKLQYTDTNDTLCTKNKVVTYSAIEFPQPMLGVAIWPKTKADEDKLSFGLQKMTEEDPSVRIVKNAETKETILYGMGDQHINVILSKLKSKYKVDVETTKPKVQYRETIRSKAEAEGKHKKQSGGAGQYGHVKIRFEPCESEEMVFEEDVFGGAVPRQYFPAVEAGLRECMEKGVLAGYKVVGVKAVLYDGSYHEVDSKEIAFKSAARLAYKDGMPKAKPIILEPIGKVDVIAPEEYTGTIIGDFNKRRGIIVDTAMVDEKDQKITAEVPMAEMQVYATELRSMTQGRGTYIIEFDRYEPAPQPVADKVIKETVLAKEEEE</sequence>
<organism evidence="7 8">
    <name type="scientific">Anaerorhabdus furcosa</name>
    <dbReference type="NCBI Taxonomy" id="118967"/>
    <lineage>
        <taxon>Bacteria</taxon>
        <taxon>Bacillati</taxon>
        <taxon>Bacillota</taxon>
        <taxon>Erysipelotrichia</taxon>
        <taxon>Erysipelotrichales</taxon>
        <taxon>Erysipelotrichaceae</taxon>
        <taxon>Anaerorhabdus</taxon>
    </lineage>
</organism>
<dbReference type="InterPro" id="IPR047872">
    <property type="entry name" value="EFG_IV"/>
</dbReference>
<dbReference type="InterPro" id="IPR005517">
    <property type="entry name" value="Transl_elong_EFG/EF2_IV"/>
</dbReference>
<dbReference type="Gene3D" id="3.30.70.870">
    <property type="entry name" value="Elongation Factor G (Translational Gtpase), domain 3"/>
    <property type="match status" value="1"/>
</dbReference>
<evidence type="ECO:0000256" key="3">
    <source>
        <dbReference type="ARBA" id="ARBA00022741"/>
    </source>
</evidence>
<feature type="domain" description="Tr-type G" evidence="6">
    <location>
        <begin position="7"/>
        <end position="277"/>
    </location>
</feature>
<evidence type="ECO:0000313" key="7">
    <source>
        <dbReference type="EMBL" id="SJZ95412.1"/>
    </source>
</evidence>
<reference evidence="8" key="1">
    <citation type="submission" date="2017-02" db="EMBL/GenBank/DDBJ databases">
        <authorList>
            <person name="Varghese N."/>
            <person name="Submissions S."/>
        </authorList>
    </citation>
    <scope>NUCLEOTIDE SEQUENCE [LARGE SCALE GENOMIC DNA]</scope>
    <source>
        <strain evidence="8">ATCC 25662</strain>
    </source>
</reference>
<dbReference type="InterPro" id="IPR009022">
    <property type="entry name" value="EFG_III"/>
</dbReference>
<dbReference type="InterPro" id="IPR035649">
    <property type="entry name" value="EFG_V"/>
</dbReference>
<evidence type="ECO:0000256" key="5">
    <source>
        <dbReference type="NCBIfam" id="TIGR00484"/>
    </source>
</evidence>
<dbReference type="Pfam" id="PF00009">
    <property type="entry name" value="GTP_EFTU"/>
    <property type="match status" value="1"/>
</dbReference>
<dbReference type="GO" id="GO:0005525">
    <property type="term" value="F:GTP binding"/>
    <property type="evidence" value="ECO:0007669"/>
    <property type="project" value="UniProtKB-UniRule"/>
</dbReference>
<dbReference type="SMART" id="SM00838">
    <property type="entry name" value="EFG_C"/>
    <property type="match status" value="1"/>
</dbReference>
<dbReference type="STRING" id="118967.SAMN02745191_2186"/>
<dbReference type="InterPro" id="IPR035647">
    <property type="entry name" value="EFG_III/V"/>
</dbReference>
<dbReference type="RefSeq" id="WP_078712579.1">
    <property type="nucleotide sequence ID" value="NZ_FUWY01000007.1"/>
</dbReference>
<dbReference type="NCBIfam" id="TIGR00484">
    <property type="entry name" value="EF-G"/>
    <property type="match status" value="1"/>
</dbReference>
<dbReference type="InterPro" id="IPR041095">
    <property type="entry name" value="EFG_II"/>
</dbReference>
<dbReference type="Pfam" id="PF22042">
    <property type="entry name" value="EF-G_D2"/>
    <property type="match status" value="1"/>
</dbReference>
<dbReference type="Gene3D" id="3.40.50.300">
    <property type="entry name" value="P-loop containing nucleotide triphosphate hydrolases"/>
    <property type="match status" value="1"/>
</dbReference>
<dbReference type="Proteomes" id="UP000243297">
    <property type="component" value="Unassembled WGS sequence"/>
</dbReference>
<accession>A0A1T4PV35</accession>
<dbReference type="InterPro" id="IPR027417">
    <property type="entry name" value="P-loop_NTPase"/>
</dbReference>
<name>A0A1T4PV35_9FIRM</name>
<dbReference type="CDD" id="cd04088">
    <property type="entry name" value="EFG_mtEFG_II"/>
    <property type="match status" value="1"/>
</dbReference>
<comment type="similarity">
    <text evidence="1">Belongs to the TRAFAC class translation factor GTPase superfamily. Classic translation factor GTPase family. EF-G/EF-2 subfamily.</text>
</comment>
<dbReference type="CDD" id="cd04170">
    <property type="entry name" value="EF-G_bact"/>
    <property type="match status" value="1"/>
</dbReference>
<evidence type="ECO:0000256" key="4">
    <source>
        <dbReference type="ARBA" id="ARBA00023134"/>
    </source>
</evidence>
<dbReference type="NCBIfam" id="NF009891">
    <property type="entry name" value="PRK13351.1-1"/>
    <property type="match status" value="1"/>
</dbReference>
<dbReference type="SMART" id="SM00889">
    <property type="entry name" value="EFG_IV"/>
    <property type="match status" value="1"/>
</dbReference>
<dbReference type="InterPro" id="IPR053905">
    <property type="entry name" value="EF-G-like_DII"/>
</dbReference>
<dbReference type="SUPFAM" id="SSF54980">
    <property type="entry name" value="EF-G C-terminal domain-like"/>
    <property type="match status" value="2"/>
</dbReference>
<dbReference type="NCBIfam" id="NF009381">
    <property type="entry name" value="PRK12740.1-5"/>
    <property type="match status" value="1"/>
</dbReference>
<dbReference type="FunFam" id="3.30.70.240:FF:000001">
    <property type="entry name" value="Elongation factor G"/>
    <property type="match status" value="1"/>
</dbReference>
<dbReference type="InterPro" id="IPR009000">
    <property type="entry name" value="Transl_B-barrel_sf"/>
</dbReference>
<dbReference type="PROSITE" id="PS51722">
    <property type="entry name" value="G_TR_2"/>
    <property type="match status" value="1"/>
</dbReference>
<keyword evidence="8" id="KW-1185">Reference proteome</keyword>
<dbReference type="Gene3D" id="2.40.30.10">
    <property type="entry name" value="Translation factors"/>
    <property type="match status" value="1"/>
</dbReference>
<keyword evidence="7" id="KW-0251">Elongation factor</keyword>
<dbReference type="InterPro" id="IPR014721">
    <property type="entry name" value="Ribsml_uS5_D2-typ_fold_subgr"/>
</dbReference>
<dbReference type="EMBL" id="FUWY01000007">
    <property type="protein sequence ID" value="SJZ95412.1"/>
    <property type="molecule type" value="Genomic_DNA"/>
</dbReference>
<dbReference type="GO" id="GO:0032790">
    <property type="term" value="P:ribosome disassembly"/>
    <property type="evidence" value="ECO:0007669"/>
    <property type="project" value="TreeGrafter"/>
</dbReference>
<dbReference type="OrthoDB" id="9801591at2"/>
<keyword evidence="7" id="KW-0648">Protein biosynthesis</keyword>
<dbReference type="CDD" id="cd03713">
    <property type="entry name" value="EFG_mtEFG_C"/>
    <property type="match status" value="1"/>
</dbReference>
<dbReference type="SUPFAM" id="SSF54211">
    <property type="entry name" value="Ribosomal protein S5 domain 2-like"/>
    <property type="match status" value="1"/>
</dbReference>
<dbReference type="FunFam" id="3.30.230.10:FF:000003">
    <property type="entry name" value="Elongation factor G"/>
    <property type="match status" value="1"/>
</dbReference>
<dbReference type="AlphaFoldDB" id="A0A1T4PV35"/>
<dbReference type="SUPFAM" id="SSF52540">
    <property type="entry name" value="P-loop containing nucleoside triphosphate hydrolases"/>
    <property type="match status" value="1"/>
</dbReference>
<dbReference type="PRINTS" id="PR00315">
    <property type="entry name" value="ELONGATNFCT"/>
</dbReference>
<dbReference type="InterPro" id="IPR020568">
    <property type="entry name" value="Ribosomal_Su5_D2-typ_SF"/>
</dbReference>
<dbReference type="GO" id="GO:0003746">
    <property type="term" value="F:translation elongation factor activity"/>
    <property type="evidence" value="ECO:0007669"/>
    <property type="project" value="UniProtKB-UniRule"/>
</dbReference>
<dbReference type="InterPro" id="IPR005225">
    <property type="entry name" value="Small_GTP-bd"/>
</dbReference>
<dbReference type="NCBIfam" id="TIGR00231">
    <property type="entry name" value="small_GTP"/>
    <property type="match status" value="1"/>
</dbReference>
<proteinExistence type="inferred from homology"/>
<keyword evidence="4" id="KW-0342">GTP-binding</keyword>
<dbReference type="Gene3D" id="3.30.230.10">
    <property type="match status" value="1"/>
</dbReference>
<evidence type="ECO:0000259" key="6">
    <source>
        <dbReference type="PROSITE" id="PS51722"/>
    </source>
</evidence>
<dbReference type="PANTHER" id="PTHR43261">
    <property type="entry name" value="TRANSLATION ELONGATION FACTOR G-RELATED"/>
    <property type="match status" value="1"/>
</dbReference>
<evidence type="ECO:0000313" key="8">
    <source>
        <dbReference type="Proteomes" id="UP000243297"/>
    </source>
</evidence>
<dbReference type="CDD" id="cd16262">
    <property type="entry name" value="EFG_III"/>
    <property type="match status" value="1"/>
</dbReference>
<dbReference type="Pfam" id="PF14492">
    <property type="entry name" value="EFG_III"/>
    <property type="match status" value="1"/>
</dbReference>
<dbReference type="CDD" id="cd01434">
    <property type="entry name" value="EFG_mtEFG1_IV"/>
    <property type="match status" value="1"/>
</dbReference>
<dbReference type="Pfam" id="PF03764">
    <property type="entry name" value="EFG_IV"/>
    <property type="match status" value="1"/>
</dbReference>
<keyword evidence="3" id="KW-0547">Nucleotide-binding</keyword>
<dbReference type="Gene3D" id="3.30.70.240">
    <property type="match status" value="1"/>
</dbReference>
<dbReference type="GO" id="GO:0003924">
    <property type="term" value="F:GTPase activity"/>
    <property type="evidence" value="ECO:0007669"/>
    <property type="project" value="InterPro"/>
</dbReference>
<dbReference type="PANTHER" id="PTHR43261:SF6">
    <property type="entry name" value="ELONGATION FACTOR G-LIKE PROTEIN"/>
    <property type="match status" value="1"/>
</dbReference>
<protein>
    <recommendedName>
        <fullName evidence="2 5">Elongation factor G</fullName>
    </recommendedName>
</protein>
<dbReference type="InterPro" id="IPR000795">
    <property type="entry name" value="T_Tr_GTP-bd_dom"/>
</dbReference>
<dbReference type="Pfam" id="PF00679">
    <property type="entry name" value="EFG_C"/>
    <property type="match status" value="1"/>
</dbReference>
<dbReference type="NCBIfam" id="NF009379">
    <property type="entry name" value="PRK12740.1-3"/>
    <property type="match status" value="1"/>
</dbReference>
<evidence type="ECO:0000256" key="1">
    <source>
        <dbReference type="ARBA" id="ARBA00005870"/>
    </source>
</evidence>
<dbReference type="SUPFAM" id="SSF50447">
    <property type="entry name" value="Translation proteins"/>
    <property type="match status" value="1"/>
</dbReference>
<evidence type="ECO:0000256" key="2">
    <source>
        <dbReference type="ARBA" id="ARBA00017872"/>
    </source>
</evidence>
<gene>
    <name evidence="7" type="ORF">SAMN02745191_2186</name>
</gene>
<dbReference type="InterPro" id="IPR004540">
    <property type="entry name" value="Transl_elong_EFG/EF2"/>
</dbReference>